<dbReference type="PANTHER" id="PTHR24373">
    <property type="entry name" value="SLIT RELATED LEUCINE-RICH REPEAT NEURONAL PROTEIN"/>
    <property type="match status" value="1"/>
</dbReference>
<feature type="signal peptide" evidence="4">
    <location>
        <begin position="1"/>
        <end position="18"/>
    </location>
</feature>
<organism evidence="5 6">
    <name type="scientific">Blastocystis sp. subtype 1 (strain ATCC 50177 / NandII)</name>
    <dbReference type="NCBI Taxonomy" id="478820"/>
    <lineage>
        <taxon>Eukaryota</taxon>
        <taxon>Sar</taxon>
        <taxon>Stramenopiles</taxon>
        <taxon>Bigyra</taxon>
        <taxon>Opalozoa</taxon>
        <taxon>Opalinata</taxon>
        <taxon>Blastocystidae</taxon>
        <taxon>Blastocystis</taxon>
    </lineage>
</organism>
<reference evidence="5 6" key="1">
    <citation type="submission" date="2016-05" db="EMBL/GenBank/DDBJ databases">
        <title>Nuclear genome of Blastocystis sp. subtype 1 NandII.</title>
        <authorList>
            <person name="Gentekaki E."/>
            <person name="Curtis B."/>
            <person name="Stairs C."/>
            <person name="Eme L."/>
            <person name="Herman E."/>
            <person name="Klimes V."/>
            <person name="Arias M.C."/>
            <person name="Elias M."/>
            <person name="Hilliou F."/>
            <person name="Klute M."/>
            <person name="Malik S.-B."/>
            <person name="Pightling A."/>
            <person name="Rachubinski R."/>
            <person name="Salas D."/>
            <person name="Schlacht A."/>
            <person name="Suga H."/>
            <person name="Archibald J."/>
            <person name="Ball S.G."/>
            <person name="Clark G."/>
            <person name="Dacks J."/>
            <person name="Van Der Giezen M."/>
            <person name="Tsaousis A."/>
            <person name="Roger A."/>
        </authorList>
    </citation>
    <scope>NUCLEOTIDE SEQUENCE [LARGE SCALE GENOMIC DNA]</scope>
    <source>
        <strain evidence="6">ATCC 50177 / NandII</strain>
    </source>
</reference>
<comment type="caution">
    <text evidence="5">The sequence shown here is derived from an EMBL/GenBank/DDBJ whole genome shotgun (WGS) entry which is preliminary data.</text>
</comment>
<evidence type="ECO:0000256" key="1">
    <source>
        <dbReference type="ARBA" id="ARBA00022614"/>
    </source>
</evidence>
<accession>A0A196SCA3</accession>
<keyword evidence="6" id="KW-1185">Reference proteome</keyword>
<dbReference type="PANTHER" id="PTHR24373:SF275">
    <property type="entry name" value="TIR DOMAIN-CONTAINING PROTEIN"/>
    <property type="match status" value="1"/>
</dbReference>
<evidence type="ECO:0000256" key="3">
    <source>
        <dbReference type="ARBA" id="ARBA00022737"/>
    </source>
</evidence>
<evidence type="ECO:0000313" key="6">
    <source>
        <dbReference type="Proteomes" id="UP000078348"/>
    </source>
</evidence>
<sequence>MKMFYAVLLVSVFYSCYGADSTTEGAPSANVNAFDQTIDAQLIADKDSVSWDSRRTDLLSFLSVYGPAIHTLKKVTFTGLTNKLGEVLIDSISESMRNQECSIVSLAFKGIRNEDCPSMQREERKRMCKLSRESVLARLVDVFSRCPLEELSVEGNNFALTGLIDLSQNVSKGLFPSMRVLNVDDNNYNFDSVALPRLMRVIASMPQVDVRSFYVGTLNVLKHNHNEDTPFRYNFETRYPAKCEFYSEPIKNEEFELLVQYQPCLYASDLLAHGTSRGAPWVEYMTTMFREGVYANMKNMEIFGNDLFKGDMPGFLATLTAEHFPALEALDMSSNGLSEIRFTKEMVPSLEKLFLDTNGLKSVVVDAGGLPHLKTLKLGYNHLTELDVGEGAMPALEKLYLDNNELSAEVMRAVVEAPFAKTLTILSLFNNPTIAEDAETFVSILTKAMEEHRFASMKMLYMGQCGLKPYCKQIEAVAKKNIPTLRHINCF</sequence>
<dbReference type="Pfam" id="PF13855">
    <property type="entry name" value="LRR_8"/>
    <property type="match status" value="1"/>
</dbReference>
<dbReference type="InterPro" id="IPR003591">
    <property type="entry name" value="Leu-rich_rpt_typical-subtyp"/>
</dbReference>
<keyword evidence="2 4" id="KW-0732">Signal</keyword>
<dbReference type="InterPro" id="IPR050328">
    <property type="entry name" value="Dev_Immune_Receptor"/>
</dbReference>
<evidence type="ECO:0000256" key="4">
    <source>
        <dbReference type="SAM" id="SignalP"/>
    </source>
</evidence>
<dbReference type="Gene3D" id="3.80.10.10">
    <property type="entry name" value="Ribonuclease Inhibitor"/>
    <property type="match status" value="1"/>
</dbReference>
<dbReference type="AlphaFoldDB" id="A0A196SCA3"/>
<dbReference type="InterPro" id="IPR032675">
    <property type="entry name" value="LRR_dom_sf"/>
</dbReference>
<dbReference type="Proteomes" id="UP000078348">
    <property type="component" value="Unassembled WGS sequence"/>
</dbReference>
<protein>
    <submittedName>
        <fullName evidence="5">Uncharacterized protein</fullName>
    </submittedName>
</protein>
<dbReference type="EMBL" id="LXWW01000329">
    <property type="protein sequence ID" value="OAO13752.1"/>
    <property type="molecule type" value="Genomic_DNA"/>
</dbReference>
<feature type="chain" id="PRO_5008274525" evidence="4">
    <location>
        <begin position="19"/>
        <end position="491"/>
    </location>
</feature>
<keyword evidence="3" id="KW-0677">Repeat</keyword>
<gene>
    <name evidence="5" type="ORF">AV274_4560</name>
</gene>
<evidence type="ECO:0000256" key="2">
    <source>
        <dbReference type="ARBA" id="ARBA00022729"/>
    </source>
</evidence>
<dbReference type="OrthoDB" id="442066at2759"/>
<dbReference type="InterPro" id="IPR001611">
    <property type="entry name" value="Leu-rich_rpt"/>
</dbReference>
<name>A0A196SCA3_BLAHN</name>
<evidence type="ECO:0000313" key="5">
    <source>
        <dbReference type="EMBL" id="OAO13752.1"/>
    </source>
</evidence>
<dbReference type="SMART" id="SM00369">
    <property type="entry name" value="LRR_TYP"/>
    <property type="match status" value="4"/>
</dbReference>
<proteinExistence type="predicted"/>
<keyword evidence="1" id="KW-0433">Leucine-rich repeat</keyword>
<dbReference type="PROSITE" id="PS51257">
    <property type="entry name" value="PROKAR_LIPOPROTEIN"/>
    <property type="match status" value="1"/>
</dbReference>
<dbReference type="SUPFAM" id="SSF52047">
    <property type="entry name" value="RNI-like"/>
    <property type="match status" value="1"/>
</dbReference>